<gene>
    <name evidence="1" type="ORF">POM88_015114</name>
</gene>
<evidence type="ECO:0000313" key="1">
    <source>
        <dbReference type="EMBL" id="KAK1386936.1"/>
    </source>
</evidence>
<evidence type="ECO:0000313" key="2">
    <source>
        <dbReference type="Proteomes" id="UP001237642"/>
    </source>
</evidence>
<proteinExistence type="predicted"/>
<reference evidence="1" key="1">
    <citation type="submission" date="2023-02" db="EMBL/GenBank/DDBJ databases">
        <title>Genome of toxic invasive species Heracleum sosnowskyi carries increased number of genes despite the absence of recent whole-genome duplications.</title>
        <authorList>
            <person name="Schelkunov M."/>
            <person name="Shtratnikova V."/>
            <person name="Makarenko M."/>
            <person name="Klepikova A."/>
            <person name="Omelchenko D."/>
            <person name="Novikova G."/>
            <person name="Obukhova E."/>
            <person name="Bogdanov V."/>
            <person name="Penin A."/>
            <person name="Logacheva M."/>
        </authorList>
    </citation>
    <scope>NUCLEOTIDE SEQUENCE</scope>
    <source>
        <strain evidence="1">Hsosn_3</strain>
        <tissue evidence="1">Leaf</tissue>
    </source>
</reference>
<dbReference type="Proteomes" id="UP001237642">
    <property type="component" value="Unassembled WGS sequence"/>
</dbReference>
<sequence>MILLVMVHSADYHFHQMMLYCFCDFSTREIAYANVEHHVTRRSTAVSAGMCALPTRLQLLIKLHETCLFTDGLVCEIIRGCRGSLQLDVLLVQLKLVTIYREENGKYRTESILIIRYTDSLEISNVLYQFSLLGSSGTVPERSEGTIIRQPDA</sequence>
<comment type="caution">
    <text evidence="1">The sequence shown here is derived from an EMBL/GenBank/DDBJ whole genome shotgun (WGS) entry which is preliminary data.</text>
</comment>
<dbReference type="AlphaFoldDB" id="A0AAD8IL72"/>
<keyword evidence="2" id="KW-1185">Reference proteome</keyword>
<dbReference type="EMBL" id="JAUIZM010000004">
    <property type="protein sequence ID" value="KAK1386936.1"/>
    <property type="molecule type" value="Genomic_DNA"/>
</dbReference>
<name>A0AAD8IL72_9APIA</name>
<organism evidence="1 2">
    <name type="scientific">Heracleum sosnowskyi</name>
    <dbReference type="NCBI Taxonomy" id="360622"/>
    <lineage>
        <taxon>Eukaryota</taxon>
        <taxon>Viridiplantae</taxon>
        <taxon>Streptophyta</taxon>
        <taxon>Embryophyta</taxon>
        <taxon>Tracheophyta</taxon>
        <taxon>Spermatophyta</taxon>
        <taxon>Magnoliopsida</taxon>
        <taxon>eudicotyledons</taxon>
        <taxon>Gunneridae</taxon>
        <taxon>Pentapetalae</taxon>
        <taxon>asterids</taxon>
        <taxon>campanulids</taxon>
        <taxon>Apiales</taxon>
        <taxon>Apiaceae</taxon>
        <taxon>Apioideae</taxon>
        <taxon>apioid superclade</taxon>
        <taxon>Tordylieae</taxon>
        <taxon>Tordyliinae</taxon>
        <taxon>Heracleum</taxon>
    </lineage>
</organism>
<protein>
    <submittedName>
        <fullName evidence="1">Uncharacterized protein</fullName>
    </submittedName>
</protein>
<reference evidence="1" key="2">
    <citation type="submission" date="2023-05" db="EMBL/GenBank/DDBJ databases">
        <authorList>
            <person name="Schelkunov M.I."/>
        </authorList>
    </citation>
    <scope>NUCLEOTIDE SEQUENCE</scope>
    <source>
        <strain evidence="1">Hsosn_3</strain>
        <tissue evidence="1">Leaf</tissue>
    </source>
</reference>
<accession>A0AAD8IL72</accession>